<evidence type="ECO:0000313" key="2">
    <source>
        <dbReference type="EMBL" id="MDC3982882.1"/>
    </source>
</evidence>
<evidence type="ECO:0000256" key="1">
    <source>
        <dbReference type="SAM" id="MobiDB-lite"/>
    </source>
</evidence>
<dbReference type="Proteomes" id="UP001151081">
    <property type="component" value="Unassembled WGS sequence"/>
</dbReference>
<evidence type="ECO:0000313" key="3">
    <source>
        <dbReference type="Proteomes" id="UP001151081"/>
    </source>
</evidence>
<proteinExistence type="predicted"/>
<keyword evidence="3" id="KW-1185">Reference proteome</keyword>
<protein>
    <submittedName>
        <fullName evidence="2">Uncharacterized protein</fullName>
    </submittedName>
</protein>
<dbReference type="RefSeq" id="WP_272458705.1">
    <property type="nucleotide sequence ID" value="NZ_JAGTJJ010000010.1"/>
</dbReference>
<feature type="region of interest" description="Disordered" evidence="1">
    <location>
        <begin position="92"/>
        <end position="264"/>
    </location>
</feature>
<feature type="compositionally biased region" description="Pro residues" evidence="1">
    <location>
        <begin position="146"/>
        <end position="164"/>
    </location>
</feature>
<name>A0A9X4AU55_9BACT</name>
<organism evidence="2 3">
    <name type="scientific">Polyangium jinanense</name>
    <dbReference type="NCBI Taxonomy" id="2829994"/>
    <lineage>
        <taxon>Bacteria</taxon>
        <taxon>Pseudomonadati</taxon>
        <taxon>Myxococcota</taxon>
        <taxon>Polyangia</taxon>
        <taxon>Polyangiales</taxon>
        <taxon>Polyangiaceae</taxon>
        <taxon>Polyangium</taxon>
    </lineage>
</organism>
<comment type="caution">
    <text evidence="2">The sequence shown here is derived from an EMBL/GenBank/DDBJ whole genome shotgun (WGS) entry which is preliminary data.</text>
</comment>
<gene>
    <name evidence="2" type="ORF">KEG57_20385</name>
</gene>
<dbReference type="AlphaFoldDB" id="A0A9X4AU55"/>
<feature type="compositionally biased region" description="Pro residues" evidence="1">
    <location>
        <begin position="200"/>
        <end position="213"/>
    </location>
</feature>
<sequence length="264" mass="28428">MTTKPGFASPQAPTEERREGLTLERFAEVMAYRKFFPPHFAEEVLLRCGIRPARWARVAAAWGEALAEAAAEEKPDIVLRFARAFGGTSRKLREWPPRLESLGEPIDPDAPDPEERGPERPSFMLDEPPSRAPQSAGSVWKQYVKPPAPTPAPAPAPPPVPARVPAPSHEDLGATRPAFRPQTKLPTMPFQMPPGVSAPEMPPASPAPPPPARAPGFGDTADISSFVPRKPLPFQGTPPDGDKLAQSVIIGPDDLPKGPGRPGR</sequence>
<dbReference type="EMBL" id="JAGTJJ010000010">
    <property type="protein sequence ID" value="MDC3982882.1"/>
    <property type="molecule type" value="Genomic_DNA"/>
</dbReference>
<reference evidence="2 3" key="1">
    <citation type="submission" date="2021-04" db="EMBL/GenBank/DDBJ databases">
        <title>Genome analysis of Polyangium sp.</title>
        <authorList>
            <person name="Li Y."/>
            <person name="Wang J."/>
        </authorList>
    </citation>
    <scope>NUCLEOTIDE SEQUENCE [LARGE SCALE GENOMIC DNA]</scope>
    <source>
        <strain evidence="2 3">SDU14</strain>
    </source>
</reference>
<accession>A0A9X4AU55</accession>